<dbReference type="PROSITE" id="PS51085">
    <property type="entry name" value="2FE2S_FER_2"/>
    <property type="match status" value="1"/>
</dbReference>
<dbReference type="AlphaFoldDB" id="A0A0A6P8D1"/>
<evidence type="ECO:0000256" key="1">
    <source>
        <dbReference type="ARBA" id="ARBA00022723"/>
    </source>
</evidence>
<reference evidence="6 7" key="1">
    <citation type="journal article" date="2016" name="Front. Microbiol.">
        <title>Single-Cell (Meta-)Genomics of a Dimorphic Candidatus Thiomargarita nelsonii Reveals Genomic Plasticity.</title>
        <authorList>
            <person name="Flood B.E."/>
            <person name="Fliss P."/>
            <person name="Jones D.S."/>
            <person name="Dick G.J."/>
            <person name="Jain S."/>
            <person name="Kaster A.K."/>
            <person name="Winkel M."/>
            <person name="Mussmann M."/>
            <person name="Bailey J."/>
        </authorList>
    </citation>
    <scope>NUCLEOTIDE SEQUENCE [LARGE SCALE GENOMIC DNA]</scope>
    <source>
        <strain evidence="6">Hydrate Ridge</strain>
    </source>
</reference>
<evidence type="ECO:0000256" key="3">
    <source>
        <dbReference type="ARBA" id="ARBA00023014"/>
    </source>
</evidence>
<protein>
    <submittedName>
        <fullName evidence="6">Ferredoxin</fullName>
    </submittedName>
</protein>
<dbReference type="EMBL" id="JSZA02000157">
    <property type="protein sequence ID" value="KHD06637.1"/>
    <property type="molecule type" value="Genomic_DNA"/>
</dbReference>
<dbReference type="PROSITE" id="PS00197">
    <property type="entry name" value="2FE2S_FER_1"/>
    <property type="match status" value="1"/>
</dbReference>
<gene>
    <name evidence="6" type="ORF">PN36_26580</name>
</gene>
<dbReference type="SUPFAM" id="SSF54292">
    <property type="entry name" value="2Fe-2S ferredoxin-like"/>
    <property type="match status" value="1"/>
</dbReference>
<evidence type="ECO:0000313" key="6">
    <source>
        <dbReference type="EMBL" id="KHD06637.1"/>
    </source>
</evidence>
<dbReference type="SUPFAM" id="SSF46548">
    <property type="entry name" value="alpha-helical ferredoxin"/>
    <property type="match status" value="2"/>
</dbReference>
<keyword evidence="1" id="KW-0479">Metal-binding</keyword>
<dbReference type="Pfam" id="PF13510">
    <property type="entry name" value="Fer2_4"/>
    <property type="match status" value="1"/>
</dbReference>
<comment type="caution">
    <text evidence="6">The sequence shown here is derived from an EMBL/GenBank/DDBJ whole genome shotgun (WGS) entry which is preliminary data.</text>
</comment>
<evidence type="ECO:0000313" key="7">
    <source>
        <dbReference type="Proteomes" id="UP000030428"/>
    </source>
</evidence>
<dbReference type="Gene3D" id="3.30.70.20">
    <property type="match status" value="1"/>
</dbReference>
<dbReference type="PROSITE" id="PS51379">
    <property type="entry name" value="4FE4S_FER_2"/>
    <property type="match status" value="1"/>
</dbReference>
<feature type="domain" description="2Fe-2S ferredoxin-type" evidence="4">
    <location>
        <begin position="4"/>
        <end position="82"/>
    </location>
</feature>
<dbReference type="InterPro" id="IPR036010">
    <property type="entry name" value="2Fe-2S_ferredoxin-like_sf"/>
</dbReference>
<dbReference type="Pfam" id="PF13187">
    <property type="entry name" value="Fer4_9"/>
    <property type="match status" value="1"/>
</dbReference>
<feature type="domain" description="4Fe-4S ferredoxin-type" evidence="5">
    <location>
        <begin position="105"/>
        <end position="134"/>
    </location>
</feature>
<organism evidence="6 7">
    <name type="scientific">Candidatus Thiomargarita nelsonii</name>
    <dbReference type="NCBI Taxonomy" id="1003181"/>
    <lineage>
        <taxon>Bacteria</taxon>
        <taxon>Pseudomonadati</taxon>
        <taxon>Pseudomonadota</taxon>
        <taxon>Gammaproteobacteria</taxon>
        <taxon>Thiotrichales</taxon>
        <taxon>Thiotrichaceae</taxon>
        <taxon>Thiomargarita</taxon>
    </lineage>
</organism>
<dbReference type="InterPro" id="IPR001041">
    <property type="entry name" value="2Fe-2S_ferredoxin-type"/>
</dbReference>
<sequence length="205" mass="22769">MTDKLVNLTINGKPISAPPSLSAIQALWHAGYTRVEGIGCLEGVCGSCRIMVRRANRKEVTMQLGCQTFVEEGMQIIFMAFPNPTHHSYQLTDIKNSWDVQGQFHHIFPEASLCRSCGGCTQSCPKGIPVQRGVELAAKGKFKESGDLFIECVMCNLCMTGCPEQIAPNHVGLFCRRVEAYFHIRPSNLISRLEELRQGELQVVL</sequence>
<evidence type="ECO:0000259" key="5">
    <source>
        <dbReference type="PROSITE" id="PS51379"/>
    </source>
</evidence>
<dbReference type="Proteomes" id="UP000030428">
    <property type="component" value="Unassembled WGS sequence"/>
</dbReference>
<dbReference type="GO" id="GO:0046872">
    <property type="term" value="F:metal ion binding"/>
    <property type="evidence" value="ECO:0007669"/>
    <property type="project" value="UniProtKB-KW"/>
</dbReference>
<accession>A0A0A6P8D1</accession>
<evidence type="ECO:0000256" key="2">
    <source>
        <dbReference type="ARBA" id="ARBA00023004"/>
    </source>
</evidence>
<keyword evidence="7" id="KW-1185">Reference proteome</keyword>
<keyword evidence="3" id="KW-0411">Iron-sulfur</keyword>
<dbReference type="PROSITE" id="PS00198">
    <property type="entry name" value="4FE4S_FER_1"/>
    <property type="match status" value="1"/>
</dbReference>
<dbReference type="InterPro" id="IPR017896">
    <property type="entry name" value="4Fe4S_Fe-S-bd"/>
</dbReference>
<dbReference type="InterPro" id="IPR006058">
    <property type="entry name" value="2Fe2S_fd_BS"/>
</dbReference>
<keyword evidence="2" id="KW-0408">Iron</keyword>
<name>A0A0A6P8D1_9GAMM</name>
<proteinExistence type="predicted"/>
<dbReference type="GO" id="GO:0051537">
    <property type="term" value="F:2 iron, 2 sulfur cluster binding"/>
    <property type="evidence" value="ECO:0007669"/>
    <property type="project" value="InterPro"/>
</dbReference>
<evidence type="ECO:0000259" key="4">
    <source>
        <dbReference type="PROSITE" id="PS51085"/>
    </source>
</evidence>
<dbReference type="InterPro" id="IPR017900">
    <property type="entry name" value="4Fe4S_Fe_S_CS"/>
</dbReference>